<dbReference type="InterPro" id="IPR037516">
    <property type="entry name" value="Tripartite_DENN"/>
</dbReference>
<feature type="compositionally biased region" description="Low complexity" evidence="1">
    <location>
        <begin position="79"/>
        <end position="95"/>
    </location>
</feature>
<feature type="region of interest" description="Disordered" evidence="1">
    <location>
        <begin position="156"/>
        <end position="268"/>
    </location>
</feature>
<dbReference type="PANTHER" id="PTHR12296:SF31">
    <property type="entry name" value="DENN (AEX-3) DOMAIN PROTEIN (AFU_ORTHOLOGUE AFUA_6G11200)"/>
    <property type="match status" value="1"/>
</dbReference>
<feature type="region of interest" description="Disordered" evidence="1">
    <location>
        <begin position="372"/>
        <end position="415"/>
    </location>
</feature>
<dbReference type="GO" id="GO:0031410">
    <property type="term" value="C:cytoplasmic vesicle"/>
    <property type="evidence" value="ECO:0007669"/>
    <property type="project" value="TreeGrafter"/>
</dbReference>
<feature type="compositionally biased region" description="Polar residues" evidence="1">
    <location>
        <begin position="156"/>
        <end position="173"/>
    </location>
</feature>
<evidence type="ECO:0000313" key="3">
    <source>
        <dbReference type="EMBL" id="WWC86768.1"/>
    </source>
</evidence>
<dbReference type="PANTHER" id="PTHR12296">
    <property type="entry name" value="DENN DOMAIN-CONTAINING PROTEIN 4"/>
    <property type="match status" value="1"/>
</dbReference>
<dbReference type="EMBL" id="CP144099">
    <property type="protein sequence ID" value="WWC86768.1"/>
    <property type="molecule type" value="Genomic_DNA"/>
</dbReference>
<organism evidence="3 4">
    <name type="scientific">Kwoniella dendrophila CBS 6074</name>
    <dbReference type="NCBI Taxonomy" id="1295534"/>
    <lineage>
        <taxon>Eukaryota</taxon>
        <taxon>Fungi</taxon>
        <taxon>Dikarya</taxon>
        <taxon>Basidiomycota</taxon>
        <taxon>Agaricomycotina</taxon>
        <taxon>Tremellomycetes</taxon>
        <taxon>Tremellales</taxon>
        <taxon>Cryptococcaceae</taxon>
        <taxon>Kwoniella</taxon>
    </lineage>
</organism>
<feature type="region of interest" description="Disordered" evidence="1">
    <location>
        <begin position="1"/>
        <end position="132"/>
    </location>
</feature>
<dbReference type="RefSeq" id="XP_066073531.1">
    <property type="nucleotide sequence ID" value="XM_066217434.1"/>
</dbReference>
<dbReference type="Pfam" id="PF02141">
    <property type="entry name" value="DENN"/>
    <property type="match status" value="1"/>
</dbReference>
<evidence type="ECO:0000256" key="1">
    <source>
        <dbReference type="SAM" id="MobiDB-lite"/>
    </source>
</evidence>
<gene>
    <name evidence="3" type="ORF">L201_001647</name>
</gene>
<dbReference type="Gene3D" id="3.40.50.11500">
    <property type="match status" value="1"/>
</dbReference>
<dbReference type="InterPro" id="IPR051696">
    <property type="entry name" value="DENN_Domain_GEFs"/>
</dbReference>
<dbReference type="GO" id="GO:0032483">
    <property type="term" value="P:regulation of Rab protein signal transduction"/>
    <property type="evidence" value="ECO:0007669"/>
    <property type="project" value="TreeGrafter"/>
</dbReference>
<feature type="compositionally biased region" description="Polar residues" evidence="1">
    <location>
        <begin position="203"/>
        <end position="213"/>
    </location>
</feature>
<feature type="compositionally biased region" description="Polar residues" evidence="1">
    <location>
        <begin position="106"/>
        <end position="117"/>
    </location>
</feature>
<feature type="domain" description="UDENN" evidence="2">
    <location>
        <begin position="577"/>
        <end position="842"/>
    </location>
</feature>
<dbReference type="InterPro" id="IPR001194">
    <property type="entry name" value="cDENN_dom"/>
</dbReference>
<feature type="compositionally biased region" description="Low complexity" evidence="1">
    <location>
        <begin position="372"/>
        <end position="383"/>
    </location>
</feature>
<feature type="compositionally biased region" description="Polar residues" evidence="1">
    <location>
        <begin position="37"/>
        <end position="55"/>
    </location>
</feature>
<dbReference type="GeneID" id="91092319"/>
<feature type="compositionally biased region" description="Polar residues" evidence="1">
    <location>
        <begin position="553"/>
        <end position="570"/>
    </location>
</feature>
<dbReference type="Proteomes" id="UP001355207">
    <property type="component" value="Chromosome 2"/>
</dbReference>
<dbReference type="PROSITE" id="PS50211">
    <property type="entry name" value="DENN"/>
    <property type="match status" value="1"/>
</dbReference>
<sequence>MVALGLNSLGRSSGRKFSSEESTSTSLPTVPHKPTHFPQTPYLQSLSSKPTQTPLEDNPSVKIDPFARNDGLQHSSIYNSFTSSNKSPISTSNSPATRYPSEKTKFPSTSSTFQQQKGPIHDNKHRRQDSEFSLDRQVVDIVADYIKPEKDFIDTASNKPNFKSNEPLSSSPLPTIAFGRQDRPVGSRQSSFADQSAPPSPLNTPSILSQESIVTPKLPTKNLPLPSLTNNMPRSNSHTNSAGLGGNIRRGGSRTSDRNTTNNNASPGMLERMEEADELRGLRNDSMPNIYNNQYDKNNFNQSSTSVSSKTKADKMLGIDSRNAKLASLYLVSGLGKSTAQWSFADSDSSRGVQPIEDSLGLFWRPEMLGSSFSGENQESSSSRARKESKSSTLSNGLSKDIRGKYVPDAGPDGPQRLVSKTIKFAHPRGIEVVNSTLSPPTTCHAFTFTIPRHDTLAAIARTRLNSAMSGNPNTYSVLSNVDETGNLDPSLHLQSRSRAGGPNIRNSSSSTSPTELTYYGVTLTVWTHADRERALQLKTIKMRNDRIKLGQGSLNSISPNKKGSSTPSENIGGGKKGTKRGSLHYMISKNQSEGDITASSETETGMSDSDLEGPLGRRGFIGGNKTRLSTVDSVPEDVAAAYDEASDIFWMPYAITMVSRFPIYDLLQDYLRLSWARFSKNAKVHMTQINRILNYNPPRPGESISLPVGEKPEDEVTIEGHMPGGLMDFEKGLMKIDFQLWPLFQAVDIDHILSAAEVALSNSGRIIFCSKHPAMLNVAVSTLKYVVELRGWDGICMPVIHARDATFIIEDPGPYIIGMPTECRYLLAPPPEVVIIDIDTK</sequence>
<accession>A0AAX4JPF7</accession>
<feature type="compositionally biased region" description="Polar residues" evidence="1">
    <location>
        <begin position="505"/>
        <end position="514"/>
    </location>
</feature>
<evidence type="ECO:0000259" key="2">
    <source>
        <dbReference type="PROSITE" id="PS50211"/>
    </source>
</evidence>
<keyword evidence="4" id="KW-1185">Reference proteome</keyword>
<proteinExistence type="predicted"/>
<feature type="region of interest" description="Disordered" evidence="1">
    <location>
        <begin position="551"/>
        <end position="619"/>
    </location>
</feature>
<feature type="compositionally biased region" description="Polar residues" evidence="1">
    <location>
        <begin position="232"/>
        <end position="242"/>
    </location>
</feature>
<feature type="region of interest" description="Disordered" evidence="1">
    <location>
        <begin position="487"/>
        <end position="514"/>
    </location>
</feature>
<name>A0AAX4JPF7_9TREE</name>
<feature type="compositionally biased region" description="Polar residues" evidence="1">
    <location>
        <begin position="589"/>
        <end position="608"/>
    </location>
</feature>
<dbReference type="AlphaFoldDB" id="A0AAX4JPF7"/>
<reference evidence="3 4" key="1">
    <citation type="submission" date="2024-01" db="EMBL/GenBank/DDBJ databases">
        <title>Comparative genomics of Cryptococcus and Kwoniella reveals pathogenesis evolution and contrasting modes of karyotype evolution via chromosome fusion or intercentromeric recombination.</title>
        <authorList>
            <person name="Coelho M.A."/>
            <person name="David-Palma M."/>
            <person name="Shea T."/>
            <person name="Bowers K."/>
            <person name="McGinley-Smith S."/>
            <person name="Mohammad A.W."/>
            <person name="Gnirke A."/>
            <person name="Yurkov A.M."/>
            <person name="Nowrousian M."/>
            <person name="Sun S."/>
            <person name="Cuomo C.A."/>
            <person name="Heitman J."/>
        </authorList>
    </citation>
    <scope>NUCLEOTIDE SEQUENCE [LARGE SCALE GENOMIC DNA]</scope>
    <source>
        <strain evidence="3 4">CBS 6074</strain>
    </source>
</reference>
<evidence type="ECO:0000313" key="4">
    <source>
        <dbReference type="Proteomes" id="UP001355207"/>
    </source>
</evidence>
<dbReference type="InterPro" id="IPR043153">
    <property type="entry name" value="DENN_C"/>
</dbReference>
<feature type="compositionally biased region" description="Low complexity" evidence="1">
    <location>
        <begin position="215"/>
        <end position="231"/>
    </location>
</feature>
<dbReference type="SMART" id="SM00799">
    <property type="entry name" value="DENN"/>
    <property type="match status" value="1"/>
</dbReference>
<protein>
    <recommendedName>
        <fullName evidence="2">UDENN domain-containing protein</fullName>
    </recommendedName>
</protein>